<evidence type="ECO:0000256" key="3">
    <source>
        <dbReference type="ARBA" id="ARBA00023027"/>
    </source>
</evidence>
<dbReference type="Proteomes" id="UP000242219">
    <property type="component" value="Unassembled WGS sequence"/>
</dbReference>
<dbReference type="NCBIfam" id="TIGR00557">
    <property type="entry name" value="pdxA"/>
    <property type="match status" value="1"/>
</dbReference>
<dbReference type="SUPFAM" id="SSF53659">
    <property type="entry name" value="Isocitrate/Isopropylmalate dehydrogenase-like"/>
    <property type="match status" value="1"/>
</dbReference>
<dbReference type="RefSeq" id="WP_070066857.1">
    <property type="nucleotide sequence ID" value="NZ_MJUW02000066.1"/>
</dbReference>
<dbReference type="GO" id="GO:0046872">
    <property type="term" value="F:metal ion binding"/>
    <property type="evidence" value="ECO:0007669"/>
    <property type="project" value="UniProtKB-KW"/>
</dbReference>
<dbReference type="PANTHER" id="PTHR30004:SF6">
    <property type="entry name" value="D-THREONATE 4-PHOSPHATE DEHYDROGENASE"/>
    <property type="match status" value="1"/>
</dbReference>
<dbReference type="PANTHER" id="PTHR30004">
    <property type="entry name" value="4-HYDROXYTHREONINE-4-PHOSPHATE DEHYDROGENASE"/>
    <property type="match status" value="1"/>
</dbReference>
<comment type="caution">
    <text evidence="4">The sequence shown here is derived from an EMBL/GenBank/DDBJ whole genome shotgun (WGS) entry which is preliminary data.</text>
</comment>
<organism evidence="4 5">
    <name type="scientific">Candidatus Brocadia sapporoensis</name>
    <dbReference type="NCBI Taxonomy" id="392547"/>
    <lineage>
        <taxon>Bacteria</taxon>
        <taxon>Pseudomonadati</taxon>
        <taxon>Planctomycetota</taxon>
        <taxon>Candidatus Brocadiia</taxon>
        <taxon>Candidatus Brocadiales</taxon>
        <taxon>Candidatus Brocadiaceae</taxon>
        <taxon>Candidatus Brocadia</taxon>
    </lineage>
</organism>
<evidence type="ECO:0000313" key="4">
    <source>
        <dbReference type="EMBL" id="OQD45973.1"/>
    </source>
</evidence>
<evidence type="ECO:0000256" key="2">
    <source>
        <dbReference type="ARBA" id="ARBA00023002"/>
    </source>
</evidence>
<dbReference type="EMBL" id="MJUW02000066">
    <property type="protein sequence ID" value="OQD45973.1"/>
    <property type="molecule type" value="Genomic_DNA"/>
</dbReference>
<evidence type="ECO:0000313" key="5">
    <source>
        <dbReference type="Proteomes" id="UP000242219"/>
    </source>
</evidence>
<dbReference type="Gene3D" id="3.40.718.10">
    <property type="entry name" value="Isopropylmalate Dehydrogenase"/>
    <property type="match status" value="1"/>
</dbReference>
<keyword evidence="5" id="KW-1185">Reference proteome</keyword>
<gene>
    <name evidence="4" type="ORF">BIY37_05675</name>
</gene>
<keyword evidence="3" id="KW-0520">NAD</keyword>
<sequence length="336" mass="36275">MKKNKKSKLLIGITMGDPCGIGPEIIVKSLKSPVIRKMANYVIIASEGVFDQVTRALKMPLRYRIISHISETKDSKLPISLLPIGNLKSEFIKRKKATAEGGELSVQCVIRGINLAMSGHIDALVTAPICKEAIHLGGYGYPGHTEMLRIFSGSERVVMLMVGGKIRVAFATTHIAIKDVPQSITVESILGTIVITCNHLKQYLGIRKPRIAVCGLNPHAGEGGIFGVEEREIIIPAIEKAKKRGIGCDGPVSADTVYYKALKGDYDVVVAIYHDQGAIPLKLHAFETGVNITLGIPFVRTSPDHGTAYDIAGKGIASPLSMMEAIKTAVRMSKCH</sequence>
<name>A0A1V6M0Q0_9BACT</name>
<reference evidence="4 5" key="1">
    <citation type="journal article" date="2016" name="Genome Announc.">
        <title>Draft Genome Sequence of the Anaerobic Ammonium-Oxidizing Bacterium 'Candidatus Brocadia sp. 40'.</title>
        <authorList>
            <person name="Ali M."/>
            <person name="Haroon M.F."/>
            <person name="Narita Y."/>
            <person name="Zhang L."/>
            <person name="Rangel Shaw D."/>
            <person name="Okabe S."/>
            <person name="Saikaly P.E."/>
        </authorList>
    </citation>
    <scope>NUCLEOTIDE SEQUENCE [LARGE SCALE GENOMIC DNA]</scope>
    <source>
        <strain evidence="4 5">40</strain>
    </source>
</reference>
<keyword evidence="2" id="KW-0560">Oxidoreductase</keyword>
<protein>
    <submittedName>
        <fullName evidence="4">4-hydroxythreonine-4-phosphate dehydrogenase PdxA</fullName>
    </submittedName>
</protein>
<accession>A0A1V6M0Q0</accession>
<dbReference type="GO" id="GO:0051287">
    <property type="term" value="F:NAD binding"/>
    <property type="evidence" value="ECO:0007669"/>
    <property type="project" value="InterPro"/>
</dbReference>
<dbReference type="InterPro" id="IPR005255">
    <property type="entry name" value="PdxA_fam"/>
</dbReference>
<proteinExistence type="predicted"/>
<dbReference type="GO" id="GO:0016491">
    <property type="term" value="F:oxidoreductase activity"/>
    <property type="evidence" value="ECO:0007669"/>
    <property type="project" value="UniProtKB-KW"/>
</dbReference>
<dbReference type="Pfam" id="PF04166">
    <property type="entry name" value="PdxA"/>
    <property type="match status" value="1"/>
</dbReference>
<evidence type="ECO:0000256" key="1">
    <source>
        <dbReference type="ARBA" id="ARBA00022723"/>
    </source>
</evidence>
<dbReference type="AlphaFoldDB" id="A0A1V6M0Q0"/>
<keyword evidence="1" id="KW-0479">Metal-binding</keyword>